<sequence length="843" mass="91952">ARFVQPPGSALQRMPVPDQASDVEKTTMLSPVLNASNGDGSETETTSAILASVKEQELQFERLTRELEAERQIVASQLERCKLGSETGSMSSISSADDQFRWNNQDRQKDIEEELTTGLELVDSCIRSLQESGILDPQEFSTGSRGSYSSQHSHLGSEVRPLQSPEHHIDPIYEDRVYQKPPIRSLSQTPPSPGVDPTPLQRTGSQNATSGAYQRGSYAAGPATAAYADPYRTLQFCPSTDSPYSKSGPTLPPEATLARSPSIDSIQKDPREFGWRDPELPEVIQMLQHQFPSVQSNAAAYLQHLCFGDNKIKSEIRRQGGIQLLVDLLDHRMSEVHRSACGALRNLVYGKANDDNKIALKNCGGIPALVRLLRKTTDVEIRELLTGVLWNLSSCDGLKMPIIQDALAVLTNTVIIPHSGWDTSPHQEDRKLHLHSSQVLRNATGCLRNVSSAGEEARRRMRECEGLTDALLYVIQTALGSSEIDSKTIENCVCILRNLSYRLAAETSQGQQMGTEELDGLLCGDAGGGGGGGKDGESSGCWGKKKKKKKAQDQWDGVGPLPETADPPKGIQMLWHPSIVKPYLTLLSECSNADTLEGAAGALQNLAAGSWKVGPTVSVRPAPPRPWSVYIRAAVRKEKGLPILVELLRIDNDRVVCAVATALRNMALDVRNKELIGKLAWGNPFTSEPPHPVTLAVCSVRESLTGSCESSLGPRTHSPKVVKAASQVLSSMWQYRDLRSLYKKDGYAQYHFVGSSSTIERDRQRPYSSSRTPSISPVRTSPNNRSASAPASPREMTSLRDRKADYESTGTNAGFHGNKGEHTSRKDAMAGGAEPQRCSGIRM</sequence>
<evidence type="ECO:0000256" key="1">
    <source>
        <dbReference type="ARBA" id="ARBA00004282"/>
    </source>
</evidence>
<dbReference type="GO" id="GO:0098609">
    <property type="term" value="P:cell-cell adhesion"/>
    <property type="evidence" value="ECO:0007669"/>
    <property type="project" value="InterPro"/>
</dbReference>
<proteinExistence type="inferred from homology"/>
<dbReference type="PANTHER" id="PTHR10372">
    <property type="entry name" value="PLAKOPHILLIN-RELATED"/>
    <property type="match status" value="1"/>
</dbReference>
<feature type="compositionally biased region" description="Polar residues" evidence="8">
    <location>
        <begin position="239"/>
        <end position="248"/>
    </location>
</feature>
<evidence type="ECO:0000256" key="5">
    <source>
        <dbReference type="ARBA" id="ARBA00022949"/>
    </source>
</evidence>
<evidence type="ECO:0000256" key="4">
    <source>
        <dbReference type="ARBA" id="ARBA00022889"/>
    </source>
</evidence>
<evidence type="ECO:0000313" key="9">
    <source>
        <dbReference type="Ensembl" id="ENSPKIP00000029649.1"/>
    </source>
</evidence>
<feature type="repeat" description="ARM" evidence="6">
    <location>
        <begin position="639"/>
        <end position="676"/>
    </location>
</feature>
<dbReference type="InterPro" id="IPR011989">
    <property type="entry name" value="ARM-like"/>
</dbReference>
<comment type="similarity">
    <text evidence="2">Belongs to the beta-catenin family.</text>
</comment>
<dbReference type="InterPro" id="IPR000225">
    <property type="entry name" value="Armadillo"/>
</dbReference>
<dbReference type="Gene3D" id="1.25.10.10">
    <property type="entry name" value="Leucine-rich Repeat Variant"/>
    <property type="match status" value="1"/>
</dbReference>
<dbReference type="Ensembl" id="ENSPKIT00000010446.1">
    <property type="protein sequence ID" value="ENSPKIP00000029649.1"/>
    <property type="gene ID" value="ENSPKIG00000010766.1"/>
</dbReference>
<dbReference type="PANTHER" id="PTHR10372:SF9">
    <property type="entry name" value="CATENIN DELTA-2"/>
    <property type="match status" value="1"/>
</dbReference>
<protein>
    <submittedName>
        <fullName evidence="9">Catenin delta 2</fullName>
    </submittedName>
</protein>
<feature type="compositionally biased region" description="Polar residues" evidence="8">
    <location>
        <begin position="139"/>
        <end position="154"/>
    </location>
</feature>
<dbReference type="GO" id="GO:0005737">
    <property type="term" value="C:cytoplasm"/>
    <property type="evidence" value="ECO:0007669"/>
    <property type="project" value="TreeGrafter"/>
</dbReference>
<feature type="region of interest" description="Disordered" evidence="8">
    <location>
        <begin position="136"/>
        <end position="165"/>
    </location>
</feature>
<dbReference type="GO" id="GO:0014069">
    <property type="term" value="C:postsynaptic density"/>
    <property type="evidence" value="ECO:0007669"/>
    <property type="project" value="TreeGrafter"/>
</dbReference>
<organism evidence="9 10">
    <name type="scientific">Paramormyrops kingsleyae</name>
    <dbReference type="NCBI Taxonomy" id="1676925"/>
    <lineage>
        <taxon>Eukaryota</taxon>
        <taxon>Metazoa</taxon>
        <taxon>Chordata</taxon>
        <taxon>Craniata</taxon>
        <taxon>Vertebrata</taxon>
        <taxon>Euteleostomi</taxon>
        <taxon>Actinopterygii</taxon>
        <taxon>Neopterygii</taxon>
        <taxon>Teleostei</taxon>
        <taxon>Osteoglossocephala</taxon>
        <taxon>Osteoglossomorpha</taxon>
        <taxon>Osteoglossiformes</taxon>
        <taxon>Mormyridae</taxon>
        <taxon>Paramormyrops</taxon>
    </lineage>
</organism>
<feature type="compositionally biased region" description="Basic and acidic residues" evidence="8">
    <location>
        <begin position="818"/>
        <end position="828"/>
    </location>
</feature>
<gene>
    <name evidence="9" type="primary">CTNND2</name>
</gene>
<feature type="compositionally biased region" description="Basic and acidic residues" evidence="8">
    <location>
        <begin position="797"/>
        <end position="806"/>
    </location>
</feature>
<dbReference type="Proteomes" id="UP000261540">
    <property type="component" value="Unplaced"/>
</dbReference>
<feature type="compositionally biased region" description="Polar residues" evidence="8">
    <location>
        <begin position="200"/>
        <end position="212"/>
    </location>
</feature>
<evidence type="ECO:0000256" key="2">
    <source>
        <dbReference type="ARBA" id="ARBA00005462"/>
    </source>
</evidence>
<dbReference type="FunFam" id="1.25.10.10:FF:001492">
    <property type="entry name" value="Catenin (cadherin-associated protein), delta 2b"/>
    <property type="match status" value="1"/>
</dbReference>
<feature type="compositionally biased region" description="Low complexity" evidence="8">
    <location>
        <begin position="781"/>
        <end position="794"/>
    </location>
</feature>
<evidence type="ECO:0000256" key="8">
    <source>
        <dbReference type="SAM" id="MobiDB-lite"/>
    </source>
</evidence>
<feature type="region of interest" description="Disordered" evidence="8">
    <location>
        <begin position="1"/>
        <end position="24"/>
    </location>
</feature>
<feature type="repeat" description="ARM" evidence="6">
    <location>
        <begin position="320"/>
        <end position="353"/>
    </location>
</feature>
<keyword evidence="10" id="KW-1185">Reference proteome</keyword>
<accession>A0A3B3SFV6</accession>
<dbReference type="PROSITE" id="PS50176">
    <property type="entry name" value="ARM_REPEAT"/>
    <property type="match status" value="3"/>
</dbReference>
<evidence type="ECO:0000256" key="6">
    <source>
        <dbReference type="PROSITE-ProRule" id="PRU00259"/>
    </source>
</evidence>
<keyword evidence="7" id="KW-0175">Coiled coil</keyword>
<reference evidence="9" key="2">
    <citation type="submission" date="2025-09" db="UniProtKB">
        <authorList>
            <consortium name="Ensembl"/>
        </authorList>
    </citation>
    <scope>IDENTIFICATION</scope>
</reference>
<keyword evidence="4" id="KW-0130">Cell adhesion</keyword>
<dbReference type="GO" id="GO:0005634">
    <property type="term" value="C:nucleus"/>
    <property type="evidence" value="ECO:0007669"/>
    <property type="project" value="TreeGrafter"/>
</dbReference>
<feature type="repeat" description="ARM" evidence="6">
    <location>
        <begin position="364"/>
        <end position="393"/>
    </location>
</feature>
<reference evidence="9" key="1">
    <citation type="submission" date="2025-08" db="UniProtKB">
        <authorList>
            <consortium name="Ensembl"/>
        </authorList>
    </citation>
    <scope>IDENTIFICATION</scope>
</reference>
<dbReference type="InterPro" id="IPR028435">
    <property type="entry name" value="Plakophilin/d_Catenin"/>
</dbReference>
<evidence type="ECO:0000256" key="3">
    <source>
        <dbReference type="ARBA" id="ARBA00022737"/>
    </source>
</evidence>
<feature type="region of interest" description="Disordered" evidence="8">
    <location>
        <begin position="239"/>
        <end position="260"/>
    </location>
</feature>
<feature type="region of interest" description="Disordered" evidence="8">
    <location>
        <begin position="182"/>
        <end position="216"/>
    </location>
</feature>
<keyword evidence="3" id="KW-0677">Repeat</keyword>
<evidence type="ECO:0000313" key="10">
    <source>
        <dbReference type="Proteomes" id="UP000261540"/>
    </source>
</evidence>
<dbReference type="GeneTree" id="ENSGT00940000154952"/>
<feature type="coiled-coil region" evidence="7">
    <location>
        <begin position="53"/>
        <end position="80"/>
    </location>
</feature>
<keyword evidence="5" id="KW-0965">Cell junction</keyword>
<name>A0A3B3SFV6_9TELE</name>
<dbReference type="SMART" id="SM00185">
    <property type="entry name" value="ARM"/>
    <property type="match status" value="6"/>
</dbReference>
<dbReference type="STRING" id="1676925.ENSPKIP00000029649"/>
<feature type="region of interest" description="Disordered" evidence="8">
    <location>
        <begin position="529"/>
        <end position="563"/>
    </location>
</feature>
<feature type="region of interest" description="Disordered" evidence="8">
    <location>
        <begin position="758"/>
        <end position="843"/>
    </location>
</feature>
<dbReference type="Pfam" id="PF00514">
    <property type="entry name" value="Arm"/>
    <property type="match status" value="4"/>
</dbReference>
<dbReference type="SUPFAM" id="SSF48371">
    <property type="entry name" value="ARM repeat"/>
    <property type="match status" value="1"/>
</dbReference>
<feature type="compositionally biased region" description="Polar residues" evidence="8">
    <location>
        <begin position="766"/>
        <end position="780"/>
    </location>
</feature>
<dbReference type="InterPro" id="IPR016024">
    <property type="entry name" value="ARM-type_fold"/>
</dbReference>
<dbReference type="AlphaFoldDB" id="A0A3B3SFV6"/>
<evidence type="ECO:0000256" key="7">
    <source>
        <dbReference type="SAM" id="Coils"/>
    </source>
</evidence>
<dbReference type="GO" id="GO:0060997">
    <property type="term" value="P:dendritic spine morphogenesis"/>
    <property type="evidence" value="ECO:0007669"/>
    <property type="project" value="TreeGrafter"/>
</dbReference>
<dbReference type="GO" id="GO:0005886">
    <property type="term" value="C:plasma membrane"/>
    <property type="evidence" value="ECO:0007669"/>
    <property type="project" value="TreeGrafter"/>
</dbReference>
<dbReference type="GO" id="GO:0005912">
    <property type="term" value="C:adherens junction"/>
    <property type="evidence" value="ECO:0007669"/>
    <property type="project" value="TreeGrafter"/>
</dbReference>
<comment type="subcellular location">
    <subcellularLocation>
        <location evidence="1">Cell junction</location>
    </subcellularLocation>
</comment>